<organism evidence="7 8">
    <name type="scientific">Spartinivicinus marinus</name>
    <dbReference type="NCBI Taxonomy" id="2994442"/>
    <lineage>
        <taxon>Bacteria</taxon>
        <taxon>Pseudomonadati</taxon>
        <taxon>Pseudomonadota</taxon>
        <taxon>Gammaproteobacteria</taxon>
        <taxon>Oceanospirillales</taxon>
        <taxon>Zooshikellaceae</taxon>
        <taxon>Spartinivicinus</taxon>
    </lineage>
</organism>
<keyword evidence="3" id="KW-0378">Hydrolase</keyword>
<protein>
    <submittedName>
        <fullName evidence="7">Ceramidase domain-containing protein</fullName>
    </submittedName>
</protein>
<feature type="transmembrane region" description="Helical" evidence="6">
    <location>
        <begin position="103"/>
        <end position="121"/>
    </location>
</feature>
<keyword evidence="4 6" id="KW-1133">Transmembrane helix</keyword>
<feature type="transmembrane region" description="Helical" evidence="6">
    <location>
        <begin position="46"/>
        <end position="65"/>
    </location>
</feature>
<dbReference type="AlphaFoldDB" id="A0A853IDZ5"/>
<dbReference type="Proteomes" id="UP000569732">
    <property type="component" value="Unassembled WGS sequence"/>
</dbReference>
<dbReference type="EMBL" id="JACCKB010000036">
    <property type="protein sequence ID" value="NYZ68161.1"/>
    <property type="molecule type" value="Genomic_DNA"/>
</dbReference>
<evidence type="ECO:0000256" key="3">
    <source>
        <dbReference type="ARBA" id="ARBA00022801"/>
    </source>
</evidence>
<evidence type="ECO:0000256" key="6">
    <source>
        <dbReference type="SAM" id="Phobius"/>
    </source>
</evidence>
<gene>
    <name evidence="7" type="ORF">H0A36_19265</name>
</gene>
<accession>A0A853IDZ5</accession>
<evidence type="ECO:0000313" key="7">
    <source>
        <dbReference type="EMBL" id="NYZ68161.1"/>
    </source>
</evidence>
<keyword evidence="5 6" id="KW-0472">Membrane</keyword>
<dbReference type="GO" id="GO:0016020">
    <property type="term" value="C:membrane"/>
    <property type="evidence" value="ECO:0007669"/>
    <property type="project" value="UniProtKB-SubCell"/>
</dbReference>
<evidence type="ECO:0000256" key="1">
    <source>
        <dbReference type="ARBA" id="ARBA00004141"/>
    </source>
</evidence>
<keyword evidence="8" id="KW-1185">Reference proteome</keyword>
<comment type="caution">
    <text evidence="7">The sequence shown here is derived from an EMBL/GenBank/DDBJ whole genome shotgun (WGS) entry which is preliminary data.</text>
</comment>
<evidence type="ECO:0000256" key="4">
    <source>
        <dbReference type="ARBA" id="ARBA00022989"/>
    </source>
</evidence>
<feature type="transmembrane region" description="Helical" evidence="6">
    <location>
        <begin position="71"/>
        <end position="91"/>
    </location>
</feature>
<proteinExistence type="predicted"/>
<evidence type="ECO:0000256" key="5">
    <source>
        <dbReference type="ARBA" id="ARBA00023136"/>
    </source>
</evidence>
<dbReference type="InterPro" id="IPR008901">
    <property type="entry name" value="ACER"/>
</dbReference>
<feature type="transmembrane region" description="Helical" evidence="6">
    <location>
        <begin position="17"/>
        <end position="34"/>
    </location>
</feature>
<reference evidence="7 8" key="1">
    <citation type="submission" date="2020-07" db="EMBL/GenBank/DDBJ databases">
        <title>Endozoicomonas sp. nov., isolated from sediment.</title>
        <authorList>
            <person name="Gu T."/>
        </authorList>
    </citation>
    <scope>NUCLEOTIDE SEQUENCE [LARGE SCALE GENOMIC DNA]</scope>
    <source>
        <strain evidence="7 8">SM1973</strain>
    </source>
</reference>
<feature type="transmembrane region" description="Helical" evidence="6">
    <location>
        <begin position="152"/>
        <end position="171"/>
    </location>
</feature>
<dbReference type="GO" id="GO:0016811">
    <property type="term" value="F:hydrolase activity, acting on carbon-nitrogen (but not peptide) bonds, in linear amides"/>
    <property type="evidence" value="ECO:0007669"/>
    <property type="project" value="InterPro"/>
</dbReference>
<name>A0A853IDZ5_9GAMM</name>
<keyword evidence="2 6" id="KW-0812">Transmembrane</keyword>
<sequence length="209" mass="23713">MIDLYCERLGPGLLAEPINALTNIAFFIAAWASWKITQSLQGIHYASYLLISLIIMIGTGSSLFHTFATPWAAQADIIPILLFQLCFVWFYSLKVMRLNYSKSAVLVIALFLASHFSRQYPNLLNGSLMYAPTLFAIAMLAVFHFRQQNNSPLILIWATAVFIASLFFRTIDNAICPYVVIGSHFLWHLCNGFLIYLTMKALFTNWPDQ</sequence>
<comment type="subcellular location">
    <subcellularLocation>
        <location evidence="1">Membrane</location>
        <topology evidence="1">Multi-pass membrane protein</topology>
    </subcellularLocation>
</comment>
<dbReference type="Pfam" id="PF05875">
    <property type="entry name" value="Ceramidase"/>
    <property type="match status" value="1"/>
</dbReference>
<feature type="transmembrane region" description="Helical" evidence="6">
    <location>
        <begin position="127"/>
        <end position="145"/>
    </location>
</feature>
<evidence type="ECO:0000256" key="2">
    <source>
        <dbReference type="ARBA" id="ARBA00022692"/>
    </source>
</evidence>
<evidence type="ECO:0000313" key="8">
    <source>
        <dbReference type="Proteomes" id="UP000569732"/>
    </source>
</evidence>
<dbReference type="GO" id="GO:0006672">
    <property type="term" value="P:ceramide metabolic process"/>
    <property type="evidence" value="ECO:0007669"/>
    <property type="project" value="InterPro"/>
</dbReference>
<feature type="transmembrane region" description="Helical" evidence="6">
    <location>
        <begin position="177"/>
        <end position="197"/>
    </location>
</feature>
<dbReference type="RefSeq" id="WP_180570178.1">
    <property type="nucleotide sequence ID" value="NZ_JACCKB010000036.1"/>
</dbReference>